<feature type="non-terminal residue" evidence="2">
    <location>
        <position position="1"/>
    </location>
</feature>
<reference evidence="2 3" key="1">
    <citation type="submission" date="2014-05" db="EMBL/GenBank/DDBJ databases">
        <title>Draft genome sequence of a rare smut relative, Tilletiaria anomala UBC 951.</title>
        <authorList>
            <consortium name="DOE Joint Genome Institute"/>
            <person name="Toome M."/>
            <person name="Kuo A."/>
            <person name="Henrissat B."/>
            <person name="Lipzen A."/>
            <person name="Tritt A."/>
            <person name="Yoshinaga Y."/>
            <person name="Zane M."/>
            <person name="Barry K."/>
            <person name="Grigoriev I.V."/>
            <person name="Spatafora J.W."/>
            <person name="Aimea M.C."/>
        </authorList>
    </citation>
    <scope>NUCLEOTIDE SEQUENCE [LARGE SCALE GENOMIC DNA]</scope>
    <source>
        <strain evidence="2 3">UBC 951</strain>
    </source>
</reference>
<evidence type="ECO:0000259" key="1">
    <source>
        <dbReference type="PROSITE" id="PS51154"/>
    </source>
</evidence>
<evidence type="ECO:0000313" key="3">
    <source>
        <dbReference type="Proteomes" id="UP000027361"/>
    </source>
</evidence>
<feature type="domain" description="Macro" evidence="1">
    <location>
        <begin position="21"/>
        <end position="201"/>
    </location>
</feature>
<dbReference type="RefSeq" id="XP_013240291.1">
    <property type="nucleotide sequence ID" value="XM_013384837.1"/>
</dbReference>
<dbReference type="Proteomes" id="UP000027361">
    <property type="component" value="Unassembled WGS sequence"/>
</dbReference>
<proteinExistence type="predicted"/>
<keyword evidence="3" id="KW-1185">Reference proteome</keyword>
<dbReference type="SUPFAM" id="SSF52949">
    <property type="entry name" value="Macro domain-like"/>
    <property type="match status" value="1"/>
</dbReference>
<dbReference type="GeneID" id="25262168"/>
<dbReference type="AlphaFoldDB" id="A0A066V6X5"/>
<organism evidence="2 3">
    <name type="scientific">Tilletiaria anomala (strain ATCC 24038 / CBS 436.72 / UBC 951)</name>
    <dbReference type="NCBI Taxonomy" id="1037660"/>
    <lineage>
        <taxon>Eukaryota</taxon>
        <taxon>Fungi</taxon>
        <taxon>Dikarya</taxon>
        <taxon>Basidiomycota</taxon>
        <taxon>Ustilaginomycotina</taxon>
        <taxon>Exobasidiomycetes</taxon>
        <taxon>Georgefischeriales</taxon>
        <taxon>Tilletiariaceae</taxon>
        <taxon>Tilletiaria</taxon>
    </lineage>
</organism>
<accession>A0A066V6X5</accession>
<dbReference type="OMA" id="AKWVIHT"/>
<dbReference type="SMART" id="SM00506">
    <property type="entry name" value="A1pp"/>
    <property type="match status" value="1"/>
</dbReference>
<protein>
    <submittedName>
        <fullName evidence="2">A1pp-domain-containing protein</fullName>
    </submittedName>
</protein>
<dbReference type="PANTHER" id="PTHR11106">
    <property type="entry name" value="GANGLIOSIDE INDUCED DIFFERENTIATION ASSOCIATED PROTEIN 2-RELATED"/>
    <property type="match status" value="1"/>
</dbReference>
<dbReference type="NCBIfam" id="NF001664">
    <property type="entry name" value="PRK00431.1-6"/>
    <property type="match status" value="1"/>
</dbReference>
<dbReference type="HOGENOM" id="CLU_046550_5_0_1"/>
<dbReference type="InParanoid" id="A0A066V6X5"/>
<name>A0A066V6X5_TILAU</name>
<sequence length="201" mass="21377">SLSSLLSVADLFASGKLTPTTQKSGYQLRHPDRLYLWEGDITKLAADAIVNAANEGMLGGGGVDGAIHRAAGPKLREACEKHPADASSGARCPTGEARTTQGFNLPAKLVLHTVGPVYSKSKAEQSRELLANAYRNSLAEAEKAGAKSIAFPSISTGVYGYPIRDATEVAIETVDRFLASSDKVQQTCFCVFSSHDKEVYE</sequence>
<dbReference type="InterPro" id="IPR043472">
    <property type="entry name" value="Macro_dom-like"/>
</dbReference>
<dbReference type="EMBL" id="JMSN01000145">
    <property type="protein sequence ID" value="KDN37226.1"/>
    <property type="molecule type" value="Genomic_DNA"/>
</dbReference>
<dbReference type="CDD" id="cd02908">
    <property type="entry name" value="Macro_OAADPr_deacetylase"/>
    <property type="match status" value="1"/>
</dbReference>
<comment type="caution">
    <text evidence="2">The sequence shown here is derived from an EMBL/GenBank/DDBJ whole genome shotgun (WGS) entry which is preliminary data.</text>
</comment>
<evidence type="ECO:0000313" key="2">
    <source>
        <dbReference type="EMBL" id="KDN37226.1"/>
    </source>
</evidence>
<dbReference type="STRING" id="1037660.A0A066V6X5"/>
<dbReference type="PROSITE" id="PS51154">
    <property type="entry name" value="MACRO"/>
    <property type="match status" value="1"/>
</dbReference>
<dbReference type="Gene3D" id="3.40.220.10">
    <property type="entry name" value="Leucine Aminopeptidase, subunit E, domain 1"/>
    <property type="match status" value="1"/>
</dbReference>
<gene>
    <name evidence="2" type="ORF">K437DRAFT_217583</name>
</gene>
<dbReference type="OrthoDB" id="6077599at2759"/>
<dbReference type="InterPro" id="IPR002589">
    <property type="entry name" value="Macro_dom"/>
</dbReference>
<feature type="non-terminal residue" evidence="2">
    <location>
        <position position="201"/>
    </location>
</feature>
<dbReference type="Pfam" id="PF01661">
    <property type="entry name" value="Macro"/>
    <property type="match status" value="1"/>
</dbReference>
<dbReference type="PANTHER" id="PTHR11106:SF27">
    <property type="entry name" value="MACRO DOMAIN-CONTAINING PROTEIN"/>
    <property type="match status" value="1"/>
</dbReference>